<keyword evidence="1" id="KW-0472">Membrane</keyword>
<name>A0A1F5VXB9_9BACT</name>
<feature type="transmembrane region" description="Helical" evidence="1">
    <location>
        <begin position="34"/>
        <end position="55"/>
    </location>
</feature>
<dbReference type="EMBL" id="MFGW01000025">
    <property type="protein sequence ID" value="OGF68069.1"/>
    <property type="molecule type" value="Genomic_DNA"/>
</dbReference>
<reference evidence="2 3" key="1">
    <citation type="journal article" date="2016" name="Nat. Commun.">
        <title>Thousands of microbial genomes shed light on interconnected biogeochemical processes in an aquifer system.</title>
        <authorList>
            <person name="Anantharaman K."/>
            <person name="Brown C.T."/>
            <person name="Hug L.A."/>
            <person name="Sharon I."/>
            <person name="Castelle C.J."/>
            <person name="Probst A.J."/>
            <person name="Thomas B.C."/>
            <person name="Singh A."/>
            <person name="Wilkins M.J."/>
            <person name="Karaoz U."/>
            <person name="Brodie E.L."/>
            <person name="Williams K.H."/>
            <person name="Hubbard S.S."/>
            <person name="Banfield J.F."/>
        </authorList>
    </citation>
    <scope>NUCLEOTIDE SEQUENCE [LARGE SCALE GENOMIC DNA]</scope>
</reference>
<sequence>MDNKNKRPLGISIISILNIVAGLLIMLASFGAGVAAQGVLLFAIGIFALCVGIGLRRMRPWARSAAIFGYVINIVSGLVDVNIPSVVVACIILVYLFSTKVKEAFSNEQQVLQTTTSDEKQTQSSLPESNLTVQLPEAPKHEEVIN</sequence>
<organism evidence="2 3">
    <name type="scientific">Candidatus Fischerbacteria bacterium RBG_13_37_8</name>
    <dbReference type="NCBI Taxonomy" id="1817863"/>
    <lineage>
        <taxon>Bacteria</taxon>
        <taxon>Candidatus Fischeribacteriota</taxon>
    </lineage>
</organism>
<evidence type="ECO:0000313" key="3">
    <source>
        <dbReference type="Proteomes" id="UP000178943"/>
    </source>
</evidence>
<keyword evidence="1" id="KW-1133">Transmembrane helix</keyword>
<gene>
    <name evidence="2" type="ORF">A2Y62_13860</name>
</gene>
<proteinExistence type="predicted"/>
<comment type="caution">
    <text evidence="2">The sequence shown here is derived from an EMBL/GenBank/DDBJ whole genome shotgun (WGS) entry which is preliminary data.</text>
</comment>
<dbReference type="Proteomes" id="UP000178943">
    <property type="component" value="Unassembled WGS sequence"/>
</dbReference>
<keyword evidence="1" id="KW-0812">Transmembrane</keyword>
<dbReference type="AlphaFoldDB" id="A0A1F5VXB9"/>
<evidence type="ECO:0000313" key="2">
    <source>
        <dbReference type="EMBL" id="OGF68069.1"/>
    </source>
</evidence>
<evidence type="ECO:0000256" key="1">
    <source>
        <dbReference type="SAM" id="Phobius"/>
    </source>
</evidence>
<accession>A0A1F5VXB9</accession>
<feature type="transmembrane region" description="Helical" evidence="1">
    <location>
        <begin position="9"/>
        <end position="28"/>
    </location>
</feature>
<protein>
    <submittedName>
        <fullName evidence="2">Uncharacterized protein</fullName>
    </submittedName>
</protein>
<feature type="transmembrane region" description="Helical" evidence="1">
    <location>
        <begin position="67"/>
        <end position="97"/>
    </location>
</feature>